<protein>
    <submittedName>
        <fullName evidence="8">Uncharacterized protein</fullName>
    </submittedName>
</protein>
<keyword evidence="5 7" id="KW-0472">Membrane</keyword>
<dbReference type="InterPro" id="IPR018795">
    <property type="entry name" value="K2013-like"/>
</dbReference>
<dbReference type="PANTHER" id="PTHR31386">
    <property type="entry name" value="UNCHARACTERIZED PROTEIN KIAA2013"/>
    <property type="match status" value="1"/>
</dbReference>
<reference evidence="8 9" key="1">
    <citation type="journal article" date="2023" name="Sci. Data">
        <title>Genome assembly of the Korean intertidal mud-creeper Batillaria attramentaria.</title>
        <authorList>
            <person name="Patra A.K."/>
            <person name="Ho P.T."/>
            <person name="Jun S."/>
            <person name="Lee S.J."/>
            <person name="Kim Y."/>
            <person name="Won Y.J."/>
        </authorList>
    </citation>
    <scope>NUCLEOTIDE SEQUENCE [LARGE SCALE GENOMIC DNA]</scope>
    <source>
        <strain evidence="8">Wonlab-2016</strain>
    </source>
</reference>
<evidence type="ECO:0000256" key="1">
    <source>
        <dbReference type="ARBA" id="ARBA00004479"/>
    </source>
</evidence>
<comment type="caution">
    <text evidence="8">The sequence shown here is derived from an EMBL/GenBank/DDBJ whole genome shotgun (WGS) entry which is preliminary data.</text>
</comment>
<evidence type="ECO:0000313" key="9">
    <source>
        <dbReference type="Proteomes" id="UP001519460"/>
    </source>
</evidence>
<gene>
    <name evidence="8" type="ORF">BaRGS_00008413</name>
</gene>
<sequence>MHRVGQQLWQKMTGEEGTKYGSRKVVLLVLVLLVLLYYLVPYFFGGSRDKYQPDTAGECIDSKLAEFYSAIGRGDAFVQHEHLEEGESHNVVYVGNGKVALAFNSPNGMFVRLNRALSLPVKYWPLIHTTIQNEDVKETSVLDIRSGLAYRIQAVRNKYSVRVEFEQVGPSDWTGATSELKQTTNAAGQTVAYRITSGVIPIPDSESVVAASIGSVLLKQPTVTVLPEQSQTTHFLTVVHYTKPIARFEANNFLSELASQVEQDMIKGLGFADKHLRQQHARVWGKLWESGFSISHSKAAGVLNGDKINRTIYYVLSNVPAPMHDLSTTKKDRLAIEKVLYYPDRCYQGHSTLQAETLWIEPEDEDEIARVVTTWMITLEKHGCGFMVQAGAEGVLQAIILSLGALHFRDQHLEFNVHPRDLHRDFLFRRINYGNNTHVNISVEVGEDNKASIFVSLDRNDKPYYACDAGCLDPPVLLSNEWQKFPVKLTDPLTCILYITSDKQHMEELKHAIHVKEIVEAPAHEHHVIAMHKHGHHFGGLPTLFWVSIAFLIIVFHLFLFKLIYNEYCQGQDRYRNRYTL</sequence>
<dbReference type="PANTHER" id="PTHR31386:SF2">
    <property type="entry name" value="SIMILAR TO RIKEN CDNA 2510039O18"/>
    <property type="match status" value="1"/>
</dbReference>
<name>A0ABD0LMM3_9CAEN</name>
<keyword evidence="6" id="KW-0325">Glycoprotein</keyword>
<evidence type="ECO:0000256" key="6">
    <source>
        <dbReference type="ARBA" id="ARBA00023180"/>
    </source>
</evidence>
<feature type="transmembrane region" description="Helical" evidence="7">
    <location>
        <begin position="25"/>
        <end position="44"/>
    </location>
</feature>
<keyword evidence="9" id="KW-1185">Reference proteome</keyword>
<evidence type="ECO:0000256" key="3">
    <source>
        <dbReference type="ARBA" id="ARBA00022729"/>
    </source>
</evidence>
<dbReference type="Pfam" id="PF10222">
    <property type="entry name" value="DUF2152"/>
    <property type="match status" value="1"/>
</dbReference>
<keyword evidence="3" id="KW-0732">Signal</keyword>
<organism evidence="8 9">
    <name type="scientific">Batillaria attramentaria</name>
    <dbReference type="NCBI Taxonomy" id="370345"/>
    <lineage>
        <taxon>Eukaryota</taxon>
        <taxon>Metazoa</taxon>
        <taxon>Spiralia</taxon>
        <taxon>Lophotrochozoa</taxon>
        <taxon>Mollusca</taxon>
        <taxon>Gastropoda</taxon>
        <taxon>Caenogastropoda</taxon>
        <taxon>Sorbeoconcha</taxon>
        <taxon>Cerithioidea</taxon>
        <taxon>Batillariidae</taxon>
        <taxon>Batillaria</taxon>
    </lineage>
</organism>
<proteinExistence type="predicted"/>
<dbReference type="GO" id="GO:0016020">
    <property type="term" value="C:membrane"/>
    <property type="evidence" value="ECO:0007669"/>
    <property type="project" value="UniProtKB-SubCell"/>
</dbReference>
<keyword evidence="2 7" id="KW-0812">Transmembrane</keyword>
<keyword evidence="4 7" id="KW-1133">Transmembrane helix</keyword>
<dbReference type="Proteomes" id="UP001519460">
    <property type="component" value="Unassembled WGS sequence"/>
</dbReference>
<evidence type="ECO:0000256" key="4">
    <source>
        <dbReference type="ARBA" id="ARBA00022989"/>
    </source>
</evidence>
<feature type="transmembrane region" description="Helical" evidence="7">
    <location>
        <begin position="544"/>
        <end position="565"/>
    </location>
</feature>
<dbReference type="AlphaFoldDB" id="A0ABD0LMM3"/>
<evidence type="ECO:0000256" key="2">
    <source>
        <dbReference type="ARBA" id="ARBA00022692"/>
    </source>
</evidence>
<evidence type="ECO:0000256" key="5">
    <source>
        <dbReference type="ARBA" id="ARBA00023136"/>
    </source>
</evidence>
<evidence type="ECO:0000256" key="7">
    <source>
        <dbReference type="SAM" id="Phobius"/>
    </source>
</evidence>
<accession>A0ABD0LMM3</accession>
<comment type="subcellular location">
    <subcellularLocation>
        <location evidence="1">Membrane</location>
        <topology evidence="1">Single-pass type I membrane protein</topology>
    </subcellularLocation>
</comment>
<evidence type="ECO:0000313" key="8">
    <source>
        <dbReference type="EMBL" id="KAK7500506.1"/>
    </source>
</evidence>
<dbReference type="EMBL" id="JACVVK020000037">
    <property type="protein sequence ID" value="KAK7500506.1"/>
    <property type="molecule type" value="Genomic_DNA"/>
</dbReference>